<evidence type="ECO:0000313" key="2">
    <source>
        <dbReference type="Proteomes" id="UP000789366"/>
    </source>
</evidence>
<protein>
    <submittedName>
        <fullName evidence="1">17858_t:CDS:1</fullName>
    </submittedName>
</protein>
<dbReference type="Proteomes" id="UP000789366">
    <property type="component" value="Unassembled WGS sequence"/>
</dbReference>
<reference evidence="1" key="1">
    <citation type="submission" date="2021-06" db="EMBL/GenBank/DDBJ databases">
        <authorList>
            <person name="Kallberg Y."/>
            <person name="Tangrot J."/>
            <person name="Rosling A."/>
        </authorList>
    </citation>
    <scope>NUCLEOTIDE SEQUENCE</scope>
    <source>
        <strain evidence="1">28 12/20/2015</strain>
    </source>
</reference>
<gene>
    <name evidence="1" type="ORF">SPELUC_LOCUS2650</name>
</gene>
<dbReference type="EMBL" id="CAJVPW010001829">
    <property type="protein sequence ID" value="CAG8493100.1"/>
    <property type="molecule type" value="Genomic_DNA"/>
</dbReference>
<accession>A0ACA9KU83</accession>
<proteinExistence type="predicted"/>
<organism evidence="1 2">
    <name type="scientific">Cetraspora pellucida</name>
    <dbReference type="NCBI Taxonomy" id="1433469"/>
    <lineage>
        <taxon>Eukaryota</taxon>
        <taxon>Fungi</taxon>
        <taxon>Fungi incertae sedis</taxon>
        <taxon>Mucoromycota</taxon>
        <taxon>Glomeromycotina</taxon>
        <taxon>Glomeromycetes</taxon>
        <taxon>Diversisporales</taxon>
        <taxon>Gigasporaceae</taxon>
        <taxon>Cetraspora</taxon>
    </lineage>
</organism>
<name>A0ACA9KU83_9GLOM</name>
<sequence>MLTLFLGYVAEDRSFYASLRPQQNQEILHTEMEITSNTLITGESVESVEKDKESEKFDASEFTSFLEVVKSDYQNGGQTLQVALDKFKVRYIAARSKSIS</sequence>
<comment type="caution">
    <text evidence="1">The sequence shown here is derived from an EMBL/GenBank/DDBJ whole genome shotgun (WGS) entry which is preliminary data.</text>
</comment>
<keyword evidence="2" id="KW-1185">Reference proteome</keyword>
<evidence type="ECO:0000313" key="1">
    <source>
        <dbReference type="EMBL" id="CAG8493100.1"/>
    </source>
</evidence>